<feature type="domain" description="C2H2-type" evidence="7">
    <location>
        <begin position="314"/>
        <end position="343"/>
    </location>
</feature>
<dbReference type="SMART" id="SM00271">
    <property type="entry name" value="DnaJ"/>
    <property type="match status" value="1"/>
</dbReference>
<comment type="caution">
    <text evidence="8">The sequence shown here is derived from an EMBL/GenBank/DDBJ whole genome shotgun (WGS) entry which is preliminary data.</text>
</comment>
<evidence type="ECO:0000256" key="5">
    <source>
        <dbReference type="SAM" id="MobiDB-lite"/>
    </source>
</evidence>
<dbReference type="InterPro" id="IPR036869">
    <property type="entry name" value="J_dom_sf"/>
</dbReference>
<evidence type="ECO:0000256" key="3">
    <source>
        <dbReference type="ARBA" id="ARBA00022833"/>
    </source>
</evidence>
<dbReference type="Pfam" id="PF00226">
    <property type="entry name" value="DnaJ"/>
    <property type="match status" value="1"/>
</dbReference>
<dbReference type="SMART" id="SM00355">
    <property type="entry name" value="ZnF_C2H2"/>
    <property type="match status" value="2"/>
</dbReference>
<keyword evidence="1" id="KW-0479">Metal-binding</keyword>
<dbReference type="InterPro" id="IPR051964">
    <property type="entry name" value="Chaperone_stress_response"/>
</dbReference>
<dbReference type="Pfam" id="PF12171">
    <property type="entry name" value="zf-C2H2_jaz"/>
    <property type="match status" value="1"/>
</dbReference>
<dbReference type="EMBL" id="JANBVO010000041">
    <property type="protein sequence ID" value="KAJ9134746.1"/>
    <property type="molecule type" value="Genomic_DNA"/>
</dbReference>
<dbReference type="SMART" id="SM00451">
    <property type="entry name" value="ZnF_U1"/>
    <property type="match status" value="2"/>
</dbReference>
<proteinExistence type="predicted"/>
<accession>A0AA38RFY8</accession>
<name>A0AA38RFY8_9PEZI</name>
<dbReference type="InterPro" id="IPR001623">
    <property type="entry name" value="DnaJ_domain"/>
</dbReference>
<evidence type="ECO:0000313" key="8">
    <source>
        <dbReference type="EMBL" id="KAJ9134746.1"/>
    </source>
</evidence>
<dbReference type="GO" id="GO:0005737">
    <property type="term" value="C:cytoplasm"/>
    <property type="evidence" value="ECO:0007669"/>
    <property type="project" value="TreeGrafter"/>
</dbReference>
<protein>
    <submittedName>
        <fullName evidence="8">DnaJ-domain-containing protein</fullName>
    </submittedName>
</protein>
<dbReference type="Gene3D" id="1.10.287.110">
    <property type="entry name" value="DnaJ domain"/>
    <property type="match status" value="1"/>
</dbReference>
<dbReference type="PROSITE" id="PS50157">
    <property type="entry name" value="ZINC_FINGER_C2H2_2"/>
    <property type="match status" value="2"/>
</dbReference>
<dbReference type="PROSITE" id="PS00636">
    <property type="entry name" value="DNAJ_1"/>
    <property type="match status" value="1"/>
</dbReference>
<dbReference type="FunFam" id="1.10.287.110:FF:000046">
    <property type="entry name" value="dnaJ homolog subfamily C member 21"/>
    <property type="match status" value="1"/>
</dbReference>
<evidence type="ECO:0000259" key="7">
    <source>
        <dbReference type="PROSITE" id="PS50157"/>
    </source>
</evidence>
<dbReference type="Proteomes" id="UP001174694">
    <property type="component" value="Unassembled WGS sequence"/>
</dbReference>
<feature type="compositionally biased region" description="Basic residues" evidence="5">
    <location>
        <begin position="541"/>
        <end position="550"/>
    </location>
</feature>
<feature type="region of interest" description="Disordered" evidence="5">
    <location>
        <begin position="413"/>
        <end position="440"/>
    </location>
</feature>
<reference evidence="8" key="1">
    <citation type="submission" date="2022-07" db="EMBL/GenBank/DDBJ databases">
        <title>Fungi with potential for degradation of polypropylene.</title>
        <authorList>
            <person name="Gostincar C."/>
        </authorList>
    </citation>
    <scope>NUCLEOTIDE SEQUENCE</scope>
    <source>
        <strain evidence="8">EXF-13308</strain>
    </source>
</reference>
<evidence type="ECO:0000256" key="2">
    <source>
        <dbReference type="ARBA" id="ARBA00022771"/>
    </source>
</evidence>
<dbReference type="GO" id="GO:0003676">
    <property type="term" value="F:nucleic acid binding"/>
    <property type="evidence" value="ECO:0007669"/>
    <property type="project" value="InterPro"/>
</dbReference>
<dbReference type="InterPro" id="IPR013087">
    <property type="entry name" value="Znf_C2H2_type"/>
</dbReference>
<feature type="region of interest" description="Disordered" evidence="5">
    <location>
        <begin position="287"/>
        <end position="306"/>
    </location>
</feature>
<dbReference type="Gene3D" id="3.30.160.60">
    <property type="entry name" value="Classic Zinc Finger"/>
    <property type="match status" value="1"/>
</dbReference>
<dbReference type="Pfam" id="PF21884">
    <property type="entry name" value="ZUO1-like_ZHD"/>
    <property type="match status" value="1"/>
</dbReference>
<dbReference type="SUPFAM" id="SSF46565">
    <property type="entry name" value="Chaperone J-domain"/>
    <property type="match status" value="1"/>
</dbReference>
<organism evidence="8 9">
    <name type="scientific">Pleurostoma richardsiae</name>
    <dbReference type="NCBI Taxonomy" id="41990"/>
    <lineage>
        <taxon>Eukaryota</taxon>
        <taxon>Fungi</taxon>
        <taxon>Dikarya</taxon>
        <taxon>Ascomycota</taxon>
        <taxon>Pezizomycotina</taxon>
        <taxon>Sordariomycetes</taxon>
        <taxon>Sordariomycetidae</taxon>
        <taxon>Calosphaeriales</taxon>
        <taxon>Pleurostomataceae</taxon>
        <taxon>Pleurostoma</taxon>
    </lineage>
</organism>
<dbReference type="InterPro" id="IPR022755">
    <property type="entry name" value="Znf_C2H2_jaz"/>
</dbReference>
<keyword evidence="9" id="KW-1185">Reference proteome</keyword>
<feature type="domain" description="J" evidence="6">
    <location>
        <begin position="21"/>
        <end position="87"/>
    </location>
</feature>
<feature type="compositionally biased region" description="Acidic residues" evidence="5">
    <location>
        <begin position="428"/>
        <end position="437"/>
    </location>
</feature>
<dbReference type="PANTHER" id="PTHR44029:SF1">
    <property type="entry name" value="DNAJ HOMOLOG SUBFAMILY C MEMBER 21"/>
    <property type="match status" value="1"/>
</dbReference>
<dbReference type="InterPro" id="IPR003604">
    <property type="entry name" value="Matrin/U1-like-C_Znf_C2H2"/>
</dbReference>
<dbReference type="CDD" id="cd06257">
    <property type="entry name" value="DnaJ"/>
    <property type="match status" value="1"/>
</dbReference>
<feature type="region of interest" description="Disordered" evidence="5">
    <location>
        <begin position="530"/>
        <end position="550"/>
    </location>
</feature>
<dbReference type="InterPro" id="IPR018253">
    <property type="entry name" value="DnaJ_domain_CS"/>
</dbReference>
<evidence type="ECO:0000256" key="4">
    <source>
        <dbReference type="PROSITE-ProRule" id="PRU00042"/>
    </source>
</evidence>
<keyword evidence="2 4" id="KW-0863">Zinc-finger</keyword>
<gene>
    <name evidence="8" type="ORF">NKR23_g9902</name>
</gene>
<keyword evidence="3" id="KW-0862">Zinc</keyword>
<evidence type="ECO:0000313" key="9">
    <source>
        <dbReference type="Proteomes" id="UP001174694"/>
    </source>
</evidence>
<dbReference type="PRINTS" id="PR00625">
    <property type="entry name" value="JDOMAIN"/>
</dbReference>
<dbReference type="InterPro" id="IPR054076">
    <property type="entry name" value="ZUO1-like_ZHD"/>
</dbReference>
<feature type="region of interest" description="Disordered" evidence="5">
    <location>
        <begin position="373"/>
        <end position="398"/>
    </location>
</feature>
<dbReference type="PROSITE" id="PS50076">
    <property type="entry name" value="DNAJ_2"/>
    <property type="match status" value="1"/>
</dbReference>
<dbReference type="InterPro" id="IPR036236">
    <property type="entry name" value="Znf_C2H2_sf"/>
</dbReference>
<evidence type="ECO:0000256" key="1">
    <source>
        <dbReference type="ARBA" id="ARBA00022723"/>
    </source>
</evidence>
<dbReference type="GO" id="GO:0008270">
    <property type="term" value="F:zinc ion binding"/>
    <property type="evidence" value="ECO:0007669"/>
    <property type="project" value="UniProtKB-KW"/>
</dbReference>
<sequence>MGAQQSSAADAETDYKTRKTCYYEVLGIDRLAGDDDIRKAYKRRALELHPDRNIHDVENATRKFAEVQTAYEILSDPQERAWYDSHREAILRGDADRHDDIPSEHYNVHLTATEDIYALMGRFNSSVPFTDGPAGFFGMLDAFFSQLAAEEVAACEWEGQSAVAYPPFGSAGDAYDTVAKAFYNFWSGFSTRKSFSWRDKYHLSDAPDRRVRRLMEKENKKLREDAIRDFNDAIRSLVAFVKKRDPRYVPNTQSETERQEILRNSAAAQAARSRAANREKLAGGIVPDWAKSRDKDDQSDEFATSTDESEIEYIECVVCNKTFKSDKQFEAHEKSKKHAKTVQQLRRQMKQENMDYELHGDVSVLQPRLPRHHYDAPWDPSADIAKGQSHPDNGLSVVLLNDTDKKGDILRTSAEQLGDGDSGGDSGGDGDGDDDGDYAPRDVVENRLVSSRRSEASSLSNQEHNDVENLTSSVAGMIFSDVAGPPKVGKAKAKRERKAASQVELKTAHECGVCQEAFESRTKLFNHIRARGHAQQQSTSHIRKGKKPKK</sequence>
<feature type="domain" description="C2H2-type" evidence="7">
    <location>
        <begin position="509"/>
        <end position="538"/>
    </location>
</feature>
<evidence type="ECO:0000259" key="6">
    <source>
        <dbReference type="PROSITE" id="PS50076"/>
    </source>
</evidence>
<dbReference type="PANTHER" id="PTHR44029">
    <property type="entry name" value="DNAJ HOMOLOG SUBFAMILY C MEMBER 21"/>
    <property type="match status" value="1"/>
</dbReference>
<dbReference type="AlphaFoldDB" id="A0AA38RFY8"/>
<dbReference type="SUPFAM" id="SSF57667">
    <property type="entry name" value="beta-beta-alpha zinc fingers"/>
    <property type="match status" value="1"/>
</dbReference>
<dbReference type="PROSITE" id="PS00028">
    <property type="entry name" value="ZINC_FINGER_C2H2_1"/>
    <property type="match status" value="2"/>
</dbReference>